<comment type="caution">
    <text evidence="2">The sequence shown here is derived from an EMBL/GenBank/DDBJ whole genome shotgun (WGS) entry which is preliminary data.</text>
</comment>
<feature type="transmembrane region" description="Helical" evidence="1">
    <location>
        <begin position="47"/>
        <end position="67"/>
    </location>
</feature>
<evidence type="ECO:0000313" key="3">
    <source>
        <dbReference type="Proteomes" id="UP001055025"/>
    </source>
</evidence>
<evidence type="ECO:0000256" key="1">
    <source>
        <dbReference type="SAM" id="Phobius"/>
    </source>
</evidence>
<dbReference type="RefSeq" id="WP_135978176.1">
    <property type="nucleotide sequence ID" value="NZ_BQKC01000001.1"/>
</dbReference>
<keyword evidence="1" id="KW-0812">Transmembrane</keyword>
<evidence type="ECO:0000313" key="2">
    <source>
        <dbReference type="EMBL" id="GJM54669.1"/>
    </source>
</evidence>
<proteinExistence type="predicted"/>
<gene>
    <name evidence="2" type="ORF">ATOP_03240</name>
</gene>
<reference evidence="2" key="1">
    <citation type="journal article" date="2022" name="Int. J. Syst. Evol. Microbiol.">
        <title>Granulimonas faecalis gen. nov., sp. nov., and Leptogranulimonas caecicola gen. nov., sp. nov., novel lactate-producing Atopobiaceae bacteria isolated from mouse intestines, and an emended description of the family Atopobiaceae.</title>
        <authorList>
            <person name="Morinaga K."/>
            <person name="Kusada H."/>
            <person name="Sakamoto S."/>
            <person name="Murakami T."/>
            <person name="Toyoda A."/>
            <person name="Mori H."/>
            <person name="Meng X.Y."/>
            <person name="Takashino M."/>
            <person name="Murotomi K."/>
            <person name="Tamaki H."/>
        </authorList>
    </citation>
    <scope>NUCLEOTIDE SEQUENCE</scope>
    <source>
        <strain evidence="2">OPF53</strain>
    </source>
</reference>
<accession>A0AAV5B1C4</accession>
<keyword evidence="1" id="KW-0472">Membrane</keyword>
<dbReference type="EMBL" id="BQKC01000001">
    <property type="protein sequence ID" value="GJM54669.1"/>
    <property type="molecule type" value="Genomic_DNA"/>
</dbReference>
<dbReference type="AlphaFoldDB" id="A0AAV5B1C4"/>
<dbReference type="Proteomes" id="UP001055025">
    <property type="component" value="Unassembled WGS sequence"/>
</dbReference>
<protein>
    <submittedName>
        <fullName evidence="2">Uncharacterized protein</fullName>
    </submittedName>
</protein>
<keyword evidence="3" id="KW-1185">Reference proteome</keyword>
<feature type="transmembrane region" description="Helical" evidence="1">
    <location>
        <begin position="20"/>
        <end position="40"/>
    </location>
</feature>
<keyword evidence="1" id="KW-1133">Transmembrane helix</keyword>
<feature type="transmembrane region" description="Helical" evidence="1">
    <location>
        <begin position="73"/>
        <end position="89"/>
    </location>
</feature>
<name>A0AAV5B1C4_9ACTN</name>
<organism evidence="2 3">
    <name type="scientific">Granulimonas faecalis</name>
    <dbReference type="NCBI Taxonomy" id="2894155"/>
    <lineage>
        <taxon>Bacteria</taxon>
        <taxon>Bacillati</taxon>
        <taxon>Actinomycetota</taxon>
        <taxon>Coriobacteriia</taxon>
        <taxon>Coriobacteriales</taxon>
        <taxon>Kribbibacteriaceae</taxon>
        <taxon>Granulimonas</taxon>
    </lineage>
</organism>
<sequence>MTWNGIANKLEIGWSNGHLSWGGIAIAAVCVLIGILYYCFHIIDHTTLVLLSGLNVVAVHLGSSLIYKKQGRAFDSVISVLFALLYLLLL</sequence>